<reference evidence="3" key="2">
    <citation type="submission" date="2023-07" db="EMBL/GenBank/DDBJ databases">
        <title>Yangia mangrovi SAOS 153D genome.</title>
        <authorList>
            <person name="Verma A."/>
            <person name="Pal Y."/>
            <person name="Sundharam S."/>
            <person name="Bisht B."/>
            <person name="Srinivasan K."/>
        </authorList>
    </citation>
    <scope>NUCLEOTIDE SEQUENCE [LARGE SCALE GENOMIC DNA]</scope>
    <source>
        <strain evidence="3">SAOS 153D</strain>
    </source>
</reference>
<accession>A0A2A3K1A2</accession>
<evidence type="ECO:0000313" key="1">
    <source>
        <dbReference type="EMBL" id="MCT4372467.1"/>
    </source>
</evidence>
<dbReference type="Gene3D" id="3.90.550.10">
    <property type="entry name" value="Spore Coat Polysaccharide Biosynthesis Protein SpsA, Chain A"/>
    <property type="match status" value="1"/>
</dbReference>
<reference evidence="2" key="1">
    <citation type="submission" date="2017-09" db="EMBL/GenBank/DDBJ databases">
        <title>Yangia sp. SAOS 153D whole genome sequencing.</title>
        <authorList>
            <person name="Verma A."/>
            <person name="Krishnamurthi S."/>
        </authorList>
    </citation>
    <scope>NUCLEOTIDE SEQUENCE [LARGE SCALE GENOMIC DNA]</scope>
    <source>
        <strain evidence="2">SAOS 153D</strain>
    </source>
</reference>
<name>A0A2A3K1A2_9RHOB</name>
<dbReference type="AlphaFoldDB" id="A0A2A3K1A2"/>
<reference evidence="1" key="3">
    <citation type="submission" date="2024-05" db="EMBL/GenBank/DDBJ databases">
        <title>Yangia mangrovi SAOS 153D genome.</title>
        <authorList>
            <person name="Verma A."/>
            <person name="Pal Y."/>
            <person name="Sundharam S."/>
            <person name="Bisht B."/>
            <person name="Srinivasan K."/>
        </authorList>
    </citation>
    <scope>NUCLEOTIDE SEQUENCE</scope>
    <source>
        <strain evidence="1">SAOS 153D</strain>
    </source>
</reference>
<evidence type="ECO:0000313" key="2">
    <source>
        <dbReference type="EMBL" id="PBD20544.1"/>
    </source>
</evidence>
<organism evidence="2">
    <name type="scientific">Alloyangia mangrovi</name>
    <dbReference type="NCBI Taxonomy" id="1779329"/>
    <lineage>
        <taxon>Bacteria</taxon>
        <taxon>Pseudomonadati</taxon>
        <taxon>Pseudomonadota</taxon>
        <taxon>Alphaproteobacteria</taxon>
        <taxon>Rhodobacterales</taxon>
        <taxon>Roseobacteraceae</taxon>
        <taxon>Alloyangia</taxon>
    </lineage>
</organism>
<evidence type="ECO:0000313" key="3">
    <source>
        <dbReference type="Proteomes" id="UP000217448"/>
    </source>
</evidence>
<dbReference type="Proteomes" id="UP000217448">
    <property type="component" value="Unassembled WGS sequence"/>
</dbReference>
<gene>
    <name evidence="1" type="ORF">CLG85_019985</name>
    <name evidence="2" type="ORF">CLG85_03415</name>
</gene>
<comment type="caution">
    <text evidence="2">The sequence shown here is derived from an EMBL/GenBank/DDBJ whole genome shotgun (WGS) entry which is preliminary data.</text>
</comment>
<dbReference type="EMBL" id="NTHN02000046">
    <property type="protein sequence ID" value="MCT4372467.1"/>
    <property type="molecule type" value="Genomic_DNA"/>
</dbReference>
<sequence length="258" mass="29834">MTTELRKWYFCLNEKGFEQVWGQVRVAVASCLARTRLRPVCLYNGSSEAHVARLRGLGVEVVAHRSSLEPLLRRAYGSAYDTFSGHWLRIDIPALEQEDDLVLYTDVDVMFLAHPAPPRLRKPLAAAPERYRWRYPHFNSGVLLMNVPKLRALAEPFAESIARRFREPWSPPGHDQVSYNSFFRWRHARLPHGMNWKPYWGLGRDVSIVHFHGPKPENIRALVAGGGERFIPQYRNLWRLDPGAYAYYAGLFEEFEAA</sequence>
<dbReference type="RefSeq" id="WP_095880997.1">
    <property type="nucleotide sequence ID" value="NZ_NTHN02000046.1"/>
</dbReference>
<dbReference type="InterPro" id="IPR029044">
    <property type="entry name" value="Nucleotide-diphossugar_trans"/>
</dbReference>
<evidence type="ECO:0008006" key="4">
    <source>
        <dbReference type="Google" id="ProtNLM"/>
    </source>
</evidence>
<protein>
    <recommendedName>
        <fullName evidence="4">Glycosyl transferase family 8</fullName>
    </recommendedName>
</protein>
<dbReference type="OrthoDB" id="5672604at2"/>
<dbReference type="EMBL" id="NTHN01000036">
    <property type="protein sequence ID" value="PBD20544.1"/>
    <property type="molecule type" value="Genomic_DNA"/>
</dbReference>
<keyword evidence="3" id="KW-1185">Reference proteome</keyword>
<proteinExistence type="predicted"/>
<dbReference type="SUPFAM" id="SSF53448">
    <property type="entry name" value="Nucleotide-diphospho-sugar transferases"/>
    <property type="match status" value="1"/>
</dbReference>